<protein>
    <recommendedName>
        <fullName evidence="4">DUF4405 domain-containing protein</fullName>
    </recommendedName>
</protein>
<feature type="transmembrane region" description="Helical" evidence="1">
    <location>
        <begin position="68"/>
        <end position="87"/>
    </location>
</feature>
<gene>
    <name evidence="2" type="ORF">GGQ72_000337</name>
</gene>
<dbReference type="RefSeq" id="WP_165135489.1">
    <property type="nucleotide sequence ID" value="NZ_CP049250.1"/>
</dbReference>
<feature type="transmembrane region" description="Helical" evidence="1">
    <location>
        <begin position="39"/>
        <end position="56"/>
    </location>
</feature>
<keyword evidence="1" id="KW-0812">Transmembrane</keyword>
<sequence length="169" mass="18009">MVSLLSRYATPFITGLFLVSLVSGIALFFHWGPVGFHGIHEWLSMVLIAPFLLHLWKNWRPMTSYFKRAPMAIALGVSVLACIPFLVPSGSASGEAGGNPISGIVRLLSSAKPAQISAMAGKPEEEVIAMLKQAGFTAAAPDLQLSAIAQQSGKSDRDLVATLSKMKSK</sequence>
<dbReference type="EMBL" id="JACIEC010000001">
    <property type="protein sequence ID" value="MBB4141838.1"/>
    <property type="molecule type" value="Genomic_DNA"/>
</dbReference>
<evidence type="ECO:0000256" key="1">
    <source>
        <dbReference type="SAM" id="Phobius"/>
    </source>
</evidence>
<accession>A0A7W6PNV7</accession>
<reference evidence="2 3" key="1">
    <citation type="submission" date="2020-08" db="EMBL/GenBank/DDBJ databases">
        <title>Genomic Encyclopedia of Type Strains, Phase IV (KMG-IV): sequencing the most valuable type-strain genomes for metagenomic binning, comparative biology and taxonomic classification.</title>
        <authorList>
            <person name="Goeker M."/>
        </authorList>
    </citation>
    <scope>NUCLEOTIDE SEQUENCE [LARGE SCALE GENOMIC DNA]</scope>
    <source>
        <strain evidence="2 3">DSM 29514</strain>
    </source>
</reference>
<organism evidence="2 3">
    <name type="scientific">Rhizobium rhizoryzae</name>
    <dbReference type="NCBI Taxonomy" id="451876"/>
    <lineage>
        <taxon>Bacteria</taxon>
        <taxon>Pseudomonadati</taxon>
        <taxon>Pseudomonadota</taxon>
        <taxon>Alphaproteobacteria</taxon>
        <taxon>Hyphomicrobiales</taxon>
        <taxon>Rhizobiaceae</taxon>
        <taxon>Rhizobium/Agrobacterium group</taxon>
        <taxon>Rhizobium</taxon>
    </lineage>
</organism>
<keyword evidence="1" id="KW-1133">Transmembrane helix</keyword>
<evidence type="ECO:0008006" key="4">
    <source>
        <dbReference type="Google" id="ProtNLM"/>
    </source>
</evidence>
<comment type="caution">
    <text evidence="2">The sequence shown here is derived from an EMBL/GenBank/DDBJ whole genome shotgun (WGS) entry which is preliminary data.</text>
</comment>
<keyword evidence="1" id="KW-0472">Membrane</keyword>
<name>A0A7W6PNV7_9HYPH</name>
<feature type="transmembrane region" description="Helical" evidence="1">
    <location>
        <begin position="12"/>
        <end position="33"/>
    </location>
</feature>
<dbReference type="AlphaFoldDB" id="A0A7W6PNV7"/>
<keyword evidence="3" id="KW-1185">Reference proteome</keyword>
<evidence type="ECO:0000313" key="2">
    <source>
        <dbReference type="EMBL" id="MBB4141838.1"/>
    </source>
</evidence>
<dbReference type="Proteomes" id="UP000519897">
    <property type="component" value="Unassembled WGS sequence"/>
</dbReference>
<evidence type="ECO:0000313" key="3">
    <source>
        <dbReference type="Proteomes" id="UP000519897"/>
    </source>
</evidence>
<proteinExistence type="predicted"/>